<accession>A0AAN7S136</accession>
<dbReference type="AlphaFoldDB" id="A0AAN7S136"/>
<comment type="caution">
    <text evidence="1">The sequence shown here is derived from an EMBL/GenBank/DDBJ whole genome shotgun (WGS) entry which is preliminary data.</text>
</comment>
<dbReference type="EMBL" id="JAUNZN010000003">
    <property type="protein sequence ID" value="KAK4824537.1"/>
    <property type="molecule type" value="Genomic_DNA"/>
</dbReference>
<sequence length="71" mass="8180">MVLGLEGCIKNSVASRTREVIVPLYSALVRLHLEYCAQFWAPHYKRDIEVLECVQRRATKLVKSTSLMRSD</sequence>
<dbReference type="PANTHER" id="PTHR33332">
    <property type="entry name" value="REVERSE TRANSCRIPTASE DOMAIN-CONTAINING PROTEIN"/>
    <property type="match status" value="1"/>
</dbReference>
<reference evidence="1 2" key="1">
    <citation type="journal article" date="2023" name="J. Hered.">
        <title>Chromosome-level genome of the wood stork (Mycteria americana) provides insight into avian chromosome evolution.</title>
        <authorList>
            <person name="Flamio R. Jr."/>
            <person name="Ramstad K.M."/>
        </authorList>
    </citation>
    <scope>NUCLEOTIDE SEQUENCE [LARGE SCALE GENOMIC DNA]</scope>
    <source>
        <strain evidence="1">JAX WOST 10</strain>
    </source>
</reference>
<evidence type="ECO:0000313" key="2">
    <source>
        <dbReference type="Proteomes" id="UP001333110"/>
    </source>
</evidence>
<organism evidence="1 2">
    <name type="scientific">Mycteria americana</name>
    <name type="common">Wood stork</name>
    <dbReference type="NCBI Taxonomy" id="33587"/>
    <lineage>
        <taxon>Eukaryota</taxon>
        <taxon>Metazoa</taxon>
        <taxon>Chordata</taxon>
        <taxon>Craniata</taxon>
        <taxon>Vertebrata</taxon>
        <taxon>Euteleostomi</taxon>
        <taxon>Archelosauria</taxon>
        <taxon>Archosauria</taxon>
        <taxon>Dinosauria</taxon>
        <taxon>Saurischia</taxon>
        <taxon>Theropoda</taxon>
        <taxon>Coelurosauria</taxon>
        <taxon>Aves</taxon>
        <taxon>Neognathae</taxon>
        <taxon>Neoaves</taxon>
        <taxon>Aequornithes</taxon>
        <taxon>Ciconiiformes</taxon>
        <taxon>Ciconiidae</taxon>
        <taxon>Mycteria</taxon>
    </lineage>
</organism>
<protein>
    <submittedName>
        <fullName evidence="1">Uncharacterized protein</fullName>
    </submittedName>
</protein>
<evidence type="ECO:0000313" key="1">
    <source>
        <dbReference type="EMBL" id="KAK4824537.1"/>
    </source>
</evidence>
<gene>
    <name evidence="1" type="ORF">QYF61_016141</name>
</gene>
<proteinExistence type="predicted"/>
<name>A0AAN7S136_MYCAM</name>
<keyword evidence="2" id="KW-1185">Reference proteome</keyword>
<dbReference type="Proteomes" id="UP001333110">
    <property type="component" value="Unassembled WGS sequence"/>
</dbReference>